<organism evidence="1 2">
    <name type="scientific">Araneus ventricosus</name>
    <name type="common">Orbweaver spider</name>
    <name type="synonym">Epeira ventricosa</name>
    <dbReference type="NCBI Taxonomy" id="182803"/>
    <lineage>
        <taxon>Eukaryota</taxon>
        <taxon>Metazoa</taxon>
        <taxon>Ecdysozoa</taxon>
        <taxon>Arthropoda</taxon>
        <taxon>Chelicerata</taxon>
        <taxon>Arachnida</taxon>
        <taxon>Araneae</taxon>
        <taxon>Araneomorphae</taxon>
        <taxon>Entelegynae</taxon>
        <taxon>Araneoidea</taxon>
        <taxon>Araneidae</taxon>
        <taxon>Araneus</taxon>
    </lineage>
</organism>
<dbReference type="Proteomes" id="UP000499080">
    <property type="component" value="Unassembled WGS sequence"/>
</dbReference>
<sequence>MPPIRTKGVKKNYKNLVQPIDWRMHDLYSPGVGFNRIVTRSQTAFSRIKNSDSDINLFSDSNRQQLLGQPNVIAILKGRYGEIPRTTITRSTAQHVLVSEELDVYKEKSHQQENEAASSSA</sequence>
<dbReference type="OrthoDB" id="6421944at2759"/>
<evidence type="ECO:0000313" key="2">
    <source>
        <dbReference type="Proteomes" id="UP000499080"/>
    </source>
</evidence>
<evidence type="ECO:0000313" key="1">
    <source>
        <dbReference type="EMBL" id="GBM60521.1"/>
    </source>
</evidence>
<keyword evidence="2" id="KW-1185">Reference proteome</keyword>
<name>A0A4Y2H5X3_ARAVE</name>
<accession>A0A4Y2H5X3</accession>
<protein>
    <submittedName>
        <fullName evidence="1">Uncharacterized protein</fullName>
    </submittedName>
</protein>
<reference evidence="1 2" key="1">
    <citation type="journal article" date="2019" name="Sci. Rep.">
        <title>Orb-weaving spider Araneus ventricosus genome elucidates the spidroin gene catalogue.</title>
        <authorList>
            <person name="Kono N."/>
            <person name="Nakamura H."/>
            <person name="Ohtoshi R."/>
            <person name="Moran D.A.P."/>
            <person name="Shinohara A."/>
            <person name="Yoshida Y."/>
            <person name="Fujiwara M."/>
            <person name="Mori M."/>
            <person name="Tomita M."/>
            <person name="Arakawa K."/>
        </authorList>
    </citation>
    <scope>NUCLEOTIDE SEQUENCE [LARGE SCALE GENOMIC DNA]</scope>
</reference>
<dbReference type="EMBL" id="BGPR01257193">
    <property type="protein sequence ID" value="GBM60521.1"/>
    <property type="molecule type" value="Genomic_DNA"/>
</dbReference>
<comment type="caution">
    <text evidence="1">The sequence shown here is derived from an EMBL/GenBank/DDBJ whole genome shotgun (WGS) entry which is preliminary data.</text>
</comment>
<dbReference type="AlphaFoldDB" id="A0A4Y2H5X3"/>
<gene>
    <name evidence="1" type="ORF">AVEN_222520_1</name>
</gene>
<proteinExistence type="predicted"/>